<dbReference type="RefSeq" id="XP_038790643.1">
    <property type="nucleotide sequence ID" value="XM_038927351.1"/>
</dbReference>
<reference evidence="1" key="1">
    <citation type="submission" date="2020-01" db="EMBL/GenBank/DDBJ databases">
        <authorList>
            <person name="Feng Z.H.Z."/>
        </authorList>
    </citation>
    <scope>NUCLEOTIDE SEQUENCE</scope>
    <source>
        <strain evidence="1">CBS107.38</strain>
    </source>
</reference>
<accession>A0A8H7BFV8</accession>
<organism evidence="1 2">
    <name type="scientific">Alternaria burnsii</name>
    <dbReference type="NCBI Taxonomy" id="1187904"/>
    <lineage>
        <taxon>Eukaryota</taxon>
        <taxon>Fungi</taxon>
        <taxon>Dikarya</taxon>
        <taxon>Ascomycota</taxon>
        <taxon>Pezizomycotina</taxon>
        <taxon>Dothideomycetes</taxon>
        <taxon>Pleosporomycetidae</taxon>
        <taxon>Pleosporales</taxon>
        <taxon>Pleosporineae</taxon>
        <taxon>Pleosporaceae</taxon>
        <taxon>Alternaria</taxon>
        <taxon>Alternaria sect. Alternaria</taxon>
    </lineage>
</organism>
<comment type="caution">
    <text evidence="1">The sequence shown here is derived from an EMBL/GenBank/DDBJ whole genome shotgun (WGS) entry which is preliminary data.</text>
</comment>
<gene>
    <name evidence="1" type="ORF">GT037_002304</name>
</gene>
<protein>
    <submittedName>
        <fullName evidence="1">Uncharacterized protein</fullName>
    </submittedName>
</protein>
<dbReference type="EMBL" id="JAAABM010000002">
    <property type="protein sequence ID" value="KAF7680653.1"/>
    <property type="molecule type" value="Genomic_DNA"/>
</dbReference>
<sequence length="79" mass="8840">MSAPLATLHITQKARAMIDGRSEFHARGRDIGPTLKQRTRCIYDAVSGGYVSAQNVKRAKIDVFNERSPLDRDVTDPLR</sequence>
<dbReference type="GeneID" id="62200529"/>
<evidence type="ECO:0000313" key="1">
    <source>
        <dbReference type="EMBL" id="KAF7680653.1"/>
    </source>
</evidence>
<dbReference type="Proteomes" id="UP000596902">
    <property type="component" value="Unassembled WGS sequence"/>
</dbReference>
<proteinExistence type="predicted"/>
<dbReference type="AlphaFoldDB" id="A0A8H7BFV8"/>
<reference evidence="1" key="2">
    <citation type="submission" date="2020-08" db="EMBL/GenBank/DDBJ databases">
        <title>Draft Genome Sequence of Cumin Blight Pathogen Alternaria burnsii.</title>
        <authorList>
            <person name="Feng Z."/>
        </authorList>
    </citation>
    <scope>NUCLEOTIDE SEQUENCE</scope>
    <source>
        <strain evidence="1">CBS107.38</strain>
    </source>
</reference>
<keyword evidence="2" id="KW-1185">Reference proteome</keyword>
<name>A0A8H7BFV8_9PLEO</name>
<evidence type="ECO:0000313" key="2">
    <source>
        <dbReference type="Proteomes" id="UP000596902"/>
    </source>
</evidence>